<evidence type="ECO:0000313" key="12">
    <source>
        <dbReference type="Proteomes" id="UP001168877"/>
    </source>
</evidence>
<dbReference type="FunFam" id="1.10.287.890:FF:000002">
    <property type="entry name" value="Adenylate isopentenyltransferase 5, chloroplastic"/>
    <property type="match status" value="1"/>
</dbReference>
<proteinExistence type="inferred from homology"/>
<dbReference type="GO" id="GO:0009691">
    <property type="term" value="P:cytokinin biosynthetic process"/>
    <property type="evidence" value="ECO:0007669"/>
    <property type="project" value="UniProtKB-KW"/>
</dbReference>
<dbReference type="Gene3D" id="1.10.287.890">
    <property type="entry name" value="Crystal structure of tRNA isopentenylpyrophosphate transferase (bh2366) domain"/>
    <property type="match status" value="1"/>
</dbReference>
<keyword evidence="5" id="KW-0067">ATP-binding</keyword>
<keyword evidence="12" id="KW-1185">Reference proteome</keyword>
<dbReference type="InterPro" id="IPR039657">
    <property type="entry name" value="Dimethylallyltransferase"/>
</dbReference>
<dbReference type="HAMAP" id="MF_00185">
    <property type="entry name" value="IPP_trans"/>
    <property type="match status" value="1"/>
</dbReference>
<evidence type="ECO:0000256" key="9">
    <source>
        <dbReference type="ARBA" id="ARBA00055191"/>
    </source>
</evidence>
<keyword evidence="6" id="KW-0809">Transit peptide</keyword>
<evidence type="ECO:0000256" key="1">
    <source>
        <dbReference type="ARBA" id="ARBA00005842"/>
    </source>
</evidence>
<dbReference type="InterPro" id="IPR027417">
    <property type="entry name" value="P-loop_NTPase"/>
</dbReference>
<comment type="caution">
    <text evidence="11">The sequence shown here is derived from an EMBL/GenBank/DDBJ whole genome shotgun (WGS) entry which is preliminary data.</text>
</comment>
<dbReference type="GO" id="GO:0009824">
    <property type="term" value="F:AMP dimethylallyltransferase activity"/>
    <property type="evidence" value="ECO:0007669"/>
    <property type="project" value="UniProtKB-ARBA"/>
</dbReference>
<evidence type="ECO:0000256" key="6">
    <source>
        <dbReference type="ARBA" id="ARBA00022946"/>
    </source>
</evidence>
<dbReference type="Pfam" id="PF01715">
    <property type="entry name" value="IPPT"/>
    <property type="match status" value="2"/>
</dbReference>
<dbReference type="AlphaFoldDB" id="A0AA39S1V5"/>
<comment type="similarity">
    <text evidence="1">Belongs to the IPP transferase family.</text>
</comment>
<dbReference type="GO" id="GO:0005524">
    <property type="term" value="F:ATP binding"/>
    <property type="evidence" value="ECO:0007669"/>
    <property type="project" value="UniProtKB-KW"/>
</dbReference>
<reference evidence="11" key="2">
    <citation type="submission" date="2023-06" db="EMBL/GenBank/DDBJ databases">
        <authorList>
            <person name="Swenson N.G."/>
            <person name="Wegrzyn J.L."/>
            <person name="Mcevoy S.L."/>
        </authorList>
    </citation>
    <scope>NUCLEOTIDE SEQUENCE</scope>
    <source>
        <strain evidence="11">NS2018</strain>
        <tissue evidence="11">Leaf</tissue>
    </source>
</reference>
<dbReference type="Gene3D" id="3.40.50.300">
    <property type="entry name" value="P-loop containing nucleotide triphosphate hydrolases"/>
    <property type="match status" value="1"/>
</dbReference>
<evidence type="ECO:0000256" key="10">
    <source>
        <dbReference type="ARBA" id="ARBA00066838"/>
    </source>
</evidence>
<evidence type="ECO:0000313" key="11">
    <source>
        <dbReference type="EMBL" id="KAK0583058.1"/>
    </source>
</evidence>
<accession>A0AA39S1V5</accession>
<dbReference type="EMBL" id="JAUESC010000384">
    <property type="protein sequence ID" value="KAK0583058.1"/>
    <property type="molecule type" value="Genomic_DNA"/>
</dbReference>
<organism evidence="11 12">
    <name type="scientific">Acer saccharum</name>
    <name type="common">Sugar maple</name>
    <dbReference type="NCBI Taxonomy" id="4024"/>
    <lineage>
        <taxon>Eukaryota</taxon>
        <taxon>Viridiplantae</taxon>
        <taxon>Streptophyta</taxon>
        <taxon>Embryophyta</taxon>
        <taxon>Tracheophyta</taxon>
        <taxon>Spermatophyta</taxon>
        <taxon>Magnoliopsida</taxon>
        <taxon>eudicotyledons</taxon>
        <taxon>Gunneridae</taxon>
        <taxon>Pentapetalae</taxon>
        <taxon>rosids</taxon>
        <taxon>malvids</taxon>
        <taxon>Sapindales</taxon>
        <taxon>Sapindaceae</taxon>
        <taxon>Hippocastanoideae</taxon>
        <taxon>Acereae</taxon>
        <taxon>Acer</taxon>
    </lineage>
</organism>
<evidence type="ECO:0000256" key="7">
    <source>
        <dbReference type="ARBA" id="ARBA00051744"/>
    </source>
</evidence>
<gene>
    <name evidence="11" type="ORF">LWI29_032948</name>
</gene>
<evidence type="ECO:0000256" key="2">
    <source>
        <dbReference type="ARBA" id="ARBA00022679"/>
    </source>
</evidence>
<dbReference type="GO" id="GO:0052622">
    <property type="term" value="F:ATP/ADP dimethylallyltransferase activity"/>
    <property type="evidence" value="ECO:0007669"/>
    <property type="project" value="UniProtKB-EC"/>
</dbReference>
<name>A0AA39S1V5_ACESA</name>
<keyword evidence="4" id="KW-0547">Nucleotide-binding</keyword>
<keyword evidence="2" id="KW-0808">Transferase</keyword>
<comment type="function">
    <text evidence="9">Involved in cytokinin biosynthesis. Catalyzes the transfer of an isopentenyl group from dimethylallyl diphosphate (DMAPP) to ATP and ADP.</text>
</comment>
<reference evidence="11" key="1">
    <citation type="journal article" date="2022" name="Plant J.">
        <title>Strategies of tolerance reflected in two North American maple genomes.</title>
        <authorList>
            <person name="McEvoy S.L."/>
            <person name="Sezen U.U."/>
            <person name="Trouern-Trend A."/>
            <person name="McMahon S.M."/>
            <person name="Schaberg P.G."/>
            <person name="Yang J."/>
            <person name="Wegrzyn J.L."/>
            <person name="Swenson N.G."/>
        </authorList>
    </citation>
    <scope>NUCLEOTIDE SEQUENCE</scope>
    <source>
        <strain evidence="11">NS2018</strain>
    </source>
</reference>
<sequence>MERKCSKKWGLAVSTGREMQAKEMAAKRRSRNPSLKAEVQTAAMFEAVVSVLRHHDHLLPEKTLFDQEGSSIIMKTSMPMPNQTMPSLEIPTGRLKMNLLLPRRQKKDKVLIVIGPTGTGKSRLSIDLATRFRAEIINSDKMQVYQGLDIVTNKITEEEKCGVPHHLLGILNPNTDITASNFRSLASCVIESTRSRGRLPIIVGGSNSFVEALVDDEDFIFRSKYECCFLWVDVSMHVLHQFVSERVDRMVENGMVDEVRKFFHPNADYSKGIRKAIGVPEFDLYFRAEPFLDEASRAKLLREAIQEIKKNTCKLACRQLEKIHRLRNIKGWNIHRLDATEVFLRRGKAADEAWTKLVAGPSTALVTKFLIDFSMEPTPPVGAVRDHHTQCLVA</sequence>
<evidence type="ECO:0000256" key="4">
    <source>
        <dbReference type="ARBA" id="ARBA00022741"/>
    </source>
</evidence>
<dbReference type="Proteomes" id="UP001168877">
    <property type="component" value="Unassembled WGS sequence"/>
</dbReference>
<dbReference type="GO" id="GO:0005739">
    <property type="term" value="C:mitochondrion"/>
    <property type="evidence" value="ECO:0007669"/>
    <property type="project" value="TreeGrafter"/>
</dbReference>
<comment type="catalytic activity">
    <reaction evidence="7">
        <text>dimethylallyl diphosphate + ATP = N(6)-(dimethylallyl)adenosine 5'-triphosphate + diphosphate</text>
        <dbReference type="Rhea" id="RHEA:36331"/>
        <dbReference type="ChEBI" id="CHEBI:30616"/>
        <dbReference type="ChEBI" id="CHEBI:33019"/>
        <dbReference type="ChEBI" id="CHEBI:57623"/>
        <dbReference type="ChEBI" id="CHEBI:73532"/>
        <dbReference type="EC" id="2.5.1.112"/>
    </reaction>
</comment>
<dbReference type="PANTHER" id="PTHR11088">
    <property type="entry name" value="TRNA DIMETHYLALLYLTRANSFERASE"/>
    <property type="match status" value="1"/>
</dbReference>
<dbReference type="EC" id="2.5.1.112" evidence="10"/>
<evidence type="ECO:0000256" key="3">
    <source>
        <dbReference type="ARBA" id="ARBA00022712"/>
    </source>
</evidence>
<protein>
    <recommendedName>
        <fullName evidence="10">adenylate dimethylallyltransferase (ADP/ATP-dependent)</fullName>
        <ecNumber evidence="10">2.5.1.112</ecNumber>
    </recommendedName>
</protein>
<dbReference type="PANTHER" id="PTHR11088:SF91">
    <property type="entry name" value="ADENYLATE ISOPENTENYLTRANSFERASE 3, CHLOROPLASTIC"/>
    <property type="match status" value="1"/>
</dbReference>
<dbReference type="SUPFAM" id="SSF52540">
    <property type="entry name" value="P-loop containing nucleoside triphosphate hydrolases"/>
    <property type="match status" value="1"/>
</dbReference>
<dbReference type="InterPro" id="IPR018022">
    <property type="entry name" value="IPT"/>
</dbReference>
<evidence type="ECO:0000256" key="5">
    <source>
        <dbReference type="ARBA" id="ARBA00022840"/>
    </source>
</evidence>
<keyword evidence="3" id="KW-0203">Cytokinin biosynthesis</keyword>
<dbReference type="GO" id="GO:0006400">
    <property type="term" value="P:tRNA modification"/>
    <property type="evidence" value="ECO:0007669"/>
    <property type="project" value="TreeGrafter"/>
</dbReference>
<comment type="catalytic activity">
    <reaction evidence="8">
        <text>dimethylallyl diphosphate + ADP = N(6)-(dimethylallyl)adenosine 5'-diphosphate + diphosphate</text>
        <dbReference type="Rhea" id="RHEA:36327"/>
        <dbReference type="ChEBI" id="CHEBI:33019"/>
        <dbReference type="ChEBI" id="CHEBI:57623"/>
        <dbReference type="ChEBI" id="CHEBI:73533"/>
        <dbReference type="ChEBI" id="CHEBI:456216"/>
        <dbReference type="EC" id="2.5.1.112"/>
    </reaction>
</comment>
<dbReference type="GO" id="GO:0052381">
    <property type="term" value="F:tRNA dimethylallyltransferase activity"/>
    <property type="evidence" value="ECO:0007669"/>
    <property type="project" value="InterPro"/>
</dbReference>
<evidence type="ECO:0000256" key="8">
    <source>
        <dbReference type="ARBA" id="ARBA00052386"/>
    </source>
</evidence>